<evidence type="ECO:0000256" key="2">
    <source>
        <dbReference type="SAM" id="SignalP"/>
    </source>
</evidence>
<feature type="region of interest" description="Disordered" evidence="1">
    <location>
        <begin position="635"/>
        <end position="655"/>
    </location>
</feature>
<feature type="domain" description="Fibronectin type-III" evidence="3">
    <location>
        <begin position="639"/>
        <end position="730"/>
    </location>
</feature>
<reference evidence="4 5" key="1">
    <citation type="submission" date="2022-10" db="EMBL/GenBank/DDBJ databases">
        <title>Luteolibacter flavescens strain MCCC 1K03193, whole genome shotgun sequencing project.</title>
        <authorList>
            <person name="Zhao G."/>
            <person name="Shen L."/>
        </authorList>
    </citation>
    <scope>NUCLEOTIDE SEQUENCE [LARGE SCALE GENOMIC DNA]</scope>
    <source>
        <strain evidence="4 5">MCCC 1K03193</strain>
    </source>
</reference>
<dbReference type="PROSITE" id="PS51257">
    <property type="entry name" value="PROKAR_LIPOPROTEIN"/>
    <property type="match status" value="1"/>
</dbReference>
<keyword evidence="2" id="KW-0732">Signal</keyword>
<evidence type="ECO:0000256" key="1">
    <source>
        <dbReference type="SAM" id="MobiDB-lite"/>
    </source>
</evidence>
<keyword evidence="5" id="KW-1185">Reference proteome</keyword>
<feature type="signal peptide" evidence="2">
    <location>
        <begin position="1"/>
        <end position="23"/>
    </location>
</feature>
<organism evidence="4 5">
    <name type="scientific">Luteolibacter flavescens</name>
    <dbReference type="NCBI Taxonomy" id="1859460"/>
    <lineage>
        <taxon>Bacteria</taxon>
        <taxon>Pseudomonadati</taxon>
        <taxon>Verrucomicrobiota</taxon>
        <taxon>Verrucomicrobiia</taxon>
        <taxon>Verrucomicrobiales</taxon>
        <taxon>Verrucomicrobiaceae</taxon>
        <taxon>Luteolibacter</taxon>
    </lineage>
</organism>
<dbReference type="Gene3D" id="2.60.40.10">
    <property type="entry name" value="Immunoglobulins"/>
    <property type="match status" value="4"/>
</dbReference>
<feature type="compositionally biased region" description="Low complexity" evidence="1">
    <location>
        <begin position="635"/>
        <end position="650"/>
    </location>
</feature>
<accession>A0ABT3FUL1</accession>
<dbReference type="InterPro" id="IPR036116">
    <property type="entry name" value="FN3_sf"/>
</dbReference>
<dbReference type="PROSITE" id="PS50853">
    <property type="entry name" value="FN3"/>
    <property type="match status" value="2"/>
</dbReference>
<dbReference type="InterPro" id="IPR013783">
    <property type="entry name" value="Ig-like_fold"/>
</dbReference>
<dbReference type="Proteomes" id="UP001207930">
    <property type="component" value="Unassembled WGS sequence"/>
</dbReference>
<comment type="caution">
    <text evidence="4">The sequence shown here is derived from an EMBL/GenBank/DDBJ whole genome shotgun (WGS) entry which is preliminary data.</text>
</comment>
<protein>
    <recommendedName>
        <fullName evidence="3">Fibronectin type-III domain-containing protein</fullName>
    </recommendedName>
</protein>
<dbReference type="RefSeq" id="WP_264502630.1">
    <property type="nucleotide sequence ID" value="NZ_JAPDDS010000011.1"/>
</dbReference>
<name>A0ABT3FUL1_9BACT</name>
<feature type="chain" id="PRO_5045134772" description="Fibronectin type-III domain-containing protein" evidence="2">
    <location>
        <begin position="24"/>
        <end position="1270"/>
    </location>
</feature>
<feature type="domain" description="Fibronectin type-III" evidence="3">
    <location>
        <begin position="829"/>
        <end position="921"/>
    </location>
</feature>
<gene>
    <name evidence="4" type="ORF">OKA04_18195</name>
</gene>
<evidence type="ECO:0000313" key="5">
    <source>
        <dbReference type="Proteomes" id="UP001207930"/>
    </source>
</evidence>
<dbReference type="EMBL" id="JAPDDS010000011">
    <property type="protein sequence ID" value="MCW1886675.1"/>
    <property type="molecule type" value="Genomic_DNA"/>
</dbReference>
<evidence type="ECO:0000259" key="3">
    <source>
        <dbReference type="PROSITE" id="PS50853"/>
    </source>
</evidence>
<dbReference type="SUPFAM" id="SSF49265">
    <property type="entry name" value="Fibronectin type III"/>
    <property type="match status" value="3"/>
</dbReference>
<proteinExistence type="predicted"/>
<evidence type="ECO:0000313" key="4">
    <source>
        <dbReference type="EMBL" id="MCW1886675.1"/>
    </source>
</evidence>
<sequence length="1270" mass="133390">MNRSRKIPWLIILAAASCTQLHALESIGWNFDNGHEASTNDGLVPTDLAGAGPYAQLNWNNHVGGEYQNPGTVPFALVDNSGSSTGTSVTAWTHSESHSWHHSYEGADANGRMMNAFACRNPSIKFSNVPATYQDSGYSVVVYYAQTELSRESMVKVKGSISDDKERSVTTGIPGNGTSYFSMGFVEQDDSHTGPSNYTVISGLSDPDFTLSLESVNGANNNGITAVQIVKESGAPAEPAGNFPFDFMSETALNPVLTWDRSLRANSYRVFLWLDGQPRPTTPTATVTSTSYTVTTPLAANTYYLWYVVAVGSEGNAESPDWSFSTGSAAAPAVAEFPFPVENSTNVPADTIFDWNYADRTSTYEFYLWTDTKPATPTAVSPQIGYTFPAMLEPSTTYQWQVVTVNSNGRTEGPVWSFTTSDFVPVGRPSVGWNYHNDYDPNGVLEDYDGAGAPGYGQRNWNNHRGSGQGPGDVPFAMMDNEGNPSGITLSTWIHHGASNSWHQDYAGTDANGRLMNSYACRDAELTFTNIPPSYTDTGYSVVVYYGQDTSRSATLALTGNADDAISRTITAGSSANGTTWEAAGYVQETGSHGGPSNYTVFSGLNDAAFSLRLTSIGTSGNNGFHAVQIIQEEATPSTPSQPAPASGASDLANTPHLSWRSSLRATSYQIHLWKDGTTEPTTPTGTSSVASYDPASPLDFSSTYHWRVVALNDAGPTSGPVWSFTTGAQGAPDAAGSPSPASGATAIAPGTSFTWSTAARASQYRFYLWPASGTRPAQPTHTSSEPGYTPASPLQLGTAYSWQVVTSNTTGTTDGPVWTFTTGASPSAPSQPSPANLAANVSRVVTLDWANSTGATSYRVFLWKAADPEPASPTATVTASNWSGAIQLAGETAYLWKVEAVNSFGTSTGPQWSFTTTASAGTTLESIGWNYDNGFGGSTNDSLAPEEIAGIPATAQSNWNNHTGSGQGSGAVPLSLTDNSGAATGTSVTNWTNIGGANSWFHAYSGSDPNGKLLNAYSAQGTSITFSGVPANYQGGGYSVIVYYGQNGSSQAQVSITGSVDDLAQRMIRAGAPETSSAWASIGYVMETGSLNGPTNVTVFTGLNDPNFTVAITNPNGPFNNTGICAVQIVRGQVETGSAYETWAGAKGLTGGDASFDADPDDDGLANGLEFILGGEPNPANSGAASLAMLPVIADSGTSVTFTFTRTHESSGVEPIVEFNNDLGSEWTIANGSNSSTSITPGANADTVTVTIPKVSAPRLFVRLRVEGP</sequence>
<dbReference type="InterPro" id="IPR003961">
    <property type="entry name" value="FN3_dom"/>
</dbReference>